<feature type="transmembrane region" description="Helical" evidence="12">
    <location>
        <begin position="6"/>
        <end position="29"/>
    </location>
</feature>
<keyword evidence="7 12" id="KW-0997">Cell inner membrane</keyword>
<evidence type="ECO:0000256" key="4">
    <source>
        <dbReference type="ARBA" id="ARBA00016461"/>
    </source>
</evidence>
<feature type="region of interest" description="Disordered" evidence="13">
    <location>
        <begin position="42"/>
        <end position="62"/>
    </location>
</feature>
<evidence type="ECO:0000256" key="11">
    <source>
        <dbReference type="ARBA" id="ARBA00023136"/>
    </source>
</evidence>
<feature type="compositionally biased region" description="Polar residues" evidence="13">
    <location>
        <begin position="52"/>
        <end position="62"/>
    </location>
</feature>
<keyword evidence="9 12" id="KW-0201">Cytochrome c-type biogenesis</keyword>
<evidence type="ECO:0000256" key="1">
    <source>
        <dbReference type="ARBA" id="ARBA00002442"/>
    </source>
</evidence>
<evidence type="ECO:0000256" key="7">
    <source>
        <dbReference type="ARBA" id="ARBA00022519"/>
    </source>
</evidence>
<organism evidence="14 15">
    <name type="scientific">Stenotrophomonas beteli</name>
    <dbReference type="NCBI Taxonomy" id="3384461"/>
    <lineage>
        <taxon>Bacteria</taxon>
        <taxon>Pseudomonadati</taxon>
        <taxon>Pseudomonadota</taxon>
        <taxon>Gammaproteobacteria</taxon>
        <taxon>Lysobacterales</taxon>
        <taxon>Lysobacteraceae</taxon>
        <taxon>Stenotrophomonas</taxon>
        <taxon>Stenotrophomonas maltophilia group</taxon>
    </lineage>
</organism>
<evidence type="ECO:0000256" key="8">
    <source>
        <dbReference type="ARBA" id="ARBA00022692"/>
    </source>
</evidence>
<reference evidence="14 15" key="1">
    <citation type="journal article" date="2016" name="Front. Microbiol.">
        <title>Genome Sequence of Type Strains of Genus Stenotrophomonas.</title>
        <authorList>
            <person name="Patil P.P."/>
            <person name="Midha S."/>
            <person name="Kumar S."/>
            <person name="Patil P.B."/>
        </authorList>
    </citation>
    <scope>NUCLEOTIDE SEQUENCE [LARGE SCALE GENOMIC DNA]</scope>
    <source>
        <strain evidence="14 15">LMG 978</strain>
    </source>
</reference>
<evidence type="ECO:0000256" key="10">
    <source>
        <dbReference type="ARBA" id="ARBA00022989"/>
    </source>
</evidence>
<evidence type="ECO:0000256" key="5">
    <source>
        <dbReference type="ARBA" id="ARBA00022448"/>
    </source>
</evidence>
<accession>A0A0R0BF03</accession>
<keyword evidence="15" id="KW-1185">Reference proteome</keyword>
<dbReference type="InterPro" id="IPR007078">
    <property type="entry name" value="Haem_export_protD_CcmD"/>
</dbReference>
<comment type="similarity">
    <text evidence="3 12">Belongs to the CcmD/CycX/HelD family.</text>
</comment>
<comment type="caution">
    <text evidence="14">The sequence shown here is derived from an EMBL/GenBank/DDBJ whole genome shotgun (WGS) entry which is preliminary data.</text>
</comment>
<evidence type="ECO:0000256" key="9">
    <source>
        <dbReference type="ARBA" id="ARBA00022748"/>
    </source>
</evidence>
<proteinExistence type="inferred from homology"/>
<keyword evidence="11 12" id="KW-0472">Membrane</keyword>
<keyword evidence="5 12" id="KW-0813">Transport</keyword>
<sequence length="62" mass="6939">MTHLPYVIGAYAVFVLVLSADALGSWLRLRVARRLALARQQRQQTRAGKQETAASLSTELER</sequence>
<dbReference type="GO" id="GO:0005886">
    <property type="term" value="C:plasma membrane"/>
    <property type="evidence" value="ECO:0007669"/>
    <property type="project" value="UniProtKB-SubCell"/>
</dbReference>
<comment type="subcellular location">
    <subcellularLocation>
        <location evidence="2 12">Cell inner membrane</location>
        <topology evidence="2 12">Single-pass membrane protein</topology>
    </subcellularLocation>
</comment>
<dbReference type="GO" id="GO:0017004">
    <property type="term" value="P:cytochrome complex assembly"/>
    <property type="evidence" value="ECO:0007669"/>
    <property type="project" value="UniProtKB-KW"/>
</dbReference>
<protein>
    <recommendedName>
        <fullName evidence="4 12">Heme exporter protein D</fullName>
    </recommendedName>
</protein>
<name>A0A0R0BF03_9GAMM</name>
<keyword evidence="10 12" id="KW-1133">Transmembrane helix</keyword>
<evidence type="ECO:0000256" key="6">
    <source>
        <dbReference type="ARBA" id="ARBA00022475"/>
    </source>
</evidence>
<keyword evidence="8 12" id="KW-0812">Transmembrane</keyword>
<evidence type="ECO:0000256" key="3">
    <source>
        <dbReference type="ARBA" id="ARBA00008741"/>
    </source>
</evidence>
<dbReference type="AlphaFoldDB" id="A0A0R0BF03"/>
<dbReference type="GO" id="GO:0015886">
    <property type="term" value="P:heme transport"/>
    <property type="evidence" value="ECO:0007669"/>
    <property type="project" value="InterPro"/>
</dbReference>
<gene>
    <name evidence="14" type="ORF">ARC23_04765</name>
</gene>
<dbReference type="EMBL" id="LLXV01000013">
    <property type="protein sequence ID" value="KRG52810.1"/>
    <property type="molecule type" value="Genomic_DNA"/>
</dbReference>
<evidence type="ECO:0000256" key="13">
    <source>
        <dbReference type="SAM" id="MobiDB-lite"/>
    </source>
</evidence>
<dbReference type="Proteomes" id="UP000051757">
    <property type="component" value="Unassembled WGS sequence"/>
</dbReference>
<keyword evidence="6 12" id="KW-1003">Cell membrane</keyword>
<evidence type="ECO:0000313" key="15">
    <source>
        <dbReference type="Proteomes" id="UP000051757"/>
    </source>
</evidence>
<evidence type="ECO:0000313" key="14">
    <source>
        <dbReference type="EMBL" id="KRG52810.1"/>
    </source>
</evidence>
<evidence type="ECO:0000256" key="2">
    <source>
        <dbReference type="ARBA" id="ARBA00004377"/>
    </source>
</evidence>
<evidence type="ECO:0000256" key="12">
    <source>
        <dbReference type="RuleBase" id="RU363101"/>
    </source>
</evidence>
<dbReference type="Pfam" id="PF04995">
    <property type="entry name" value="CcmD"/>
    <property type="match status" value="1"/>
</dbReference>
<comment type="function">
    <text evidence="1 12">Required for the export of heme to the periplasm for the biogenesis of c-type cytochromes.</text>
</comment>